<proteinExistence type="predicted"/>
<keyword evidence="1" id="KW-1133">Transmembrane helix</keyword>
<evidence type="ECO:0000313" key="3">
    <source>
        <dbReference type="Proteomes" id="UP000273158"/>
    </source>
</evidence>
<dbReference type="RefSeq" id="WP_121059878.1">
    <property type="nucleotide sequence ID" value="NZ_RCDB01000003.1"/>
</dbReference>
<accession>A0A498C509</accession>
<dbReference type="EMBL" id="RCDB01000003">
    <property type="protein sequence ID" value="RLK47581.1"/>
    <property type="molecule type" value="Genomic_DNA"/>
</dbReference>
<comment type="caution">
    <text evidence="2">The sequence shown here is derived from an EMBL/GenBank/DDBJ whole genome shotgun (WGS) entry which is preliminary data.</text>
</comment>
<dbReference type="Proteomes" id="UP000273158">
    <property type="component" value="Unassembled WGS sequence"/>
</dbReference>
<keyword evidence="1" id="KW-0472">Membrane</keyword>
<feature type="transmembrane region" description="Helical" evidence="1">
    <location>
        <begin position="113"/>
        <end position="133"/>
    </location>
</feature>
<name>A0A498C509_9MICO</name>
<feature type="transmembrane region" description="Helical" evidence="1">
    <location>
        <begin position="79"/>
        <end position="101"/>
    </location>
</feature>
<keyword evidence="1" id="KW-0812">Transmembrane</keyword>
<evidence type="ECO:0008006" key="4">
    <source>
        <dbReference type="Google" id="ProtNLM"/>
    </source>
</evidence>
<sequence>MNRPVVSSTPLLRTTLIWSGVATAVLAVAGGVAGYLTSGTGGMWSALAAVLLAALFMGLSAATILIANRWFGDPLYVPIFFGMVMGGWILKFVVFIVVLLVLRGQPWLDGTVFFIALVASVLASLAIDVVVMLRMRVPTVDAKLPTLAEVEDGERDGSSPTGESAPRD</sequence>
<dbReference type="OrthoDB" id="5117309at2"/>
<keyword evidence="3" id="KW-1185">Reference proteome</keyword>
<evidence type="ECO:0000256" key="1">
    <source>
        <dbReference type="SAM" id="Phobius"/>
    </source>
</evidence>
<feature type="transmembrane region" description="Helical" evidence="1">
    <location>
        <begin position="12"/>
        <end position="36"/>
    </location>
</feature>
<reference evidence="2 3" key="1">
    <citation type="journal article" date="2015" name="Stand. Genomic Sci.">
        <title>Genomic Encyclopedia of Bacterial and Archaeal Type Strains, Phase III: the genomes of soil and plant-associated and newly described type strains.</title>
        <authorList>
            <person name="Whitman W.B."/>
            <person name="Woyke T."/>
            <person name="Klenk H.P."/>
            <person name="Zhou Y."/>
            <person name="Lilburn T.G."/>
            <person name="Beck B.J."/>
            <person name="De Vos P."/>
            <person name="Vandamme P."/>
            <person name="Eisen J.A."/>
            <person name="Garrity G."/>
            <person name="Hugenholtz P."/>
            <person name="Kyrpides N.C."/>
        </authorList>
    </citation>
    <scope>NUCLEOTIDE SEQUENCE [LARGE SCALE GENOMIC DNA]</scope>
    <source>
        <strain evidence="2 3">S2T63</strain>
    </source>
</reference>
<dbReference type="AlphaFoldDB" id="A0A498C509"/>
<protein>
    <recommendedName>
        <fullName evidence="4">ATP synthase protein I</fullName>
    </recommendedName>
</protein>
<evidence type="ECO:0000313" key="2">
    <source>
        <dbReference type="EMBL" id="RLK47581.1"/>
    </source>
</evidence>
<organism evidence="2 3">
    <name type="scientific">Microbacterium telephonicum</name>
    <dbReference type="NCBI Taxonomy" id="1714841"/>
    <lineage>
        <taxon>Bacteria</taxon>
        <taxon>Bacillati</taxon>
        <taxon>Actinomycetota</taxon>
        <taxon>Actinomycetes</taxon>
        <taxon>Micrococcales</taxon>
        <taxon>Microbacteriaceae</taxon>
        <taxon>Microbacterium</taxon>
    </lineage>
</organism>
<feature type="transmembrane region" description="Helical" evidence="1">
    <location>
        <begin position="42"/>
        <end position="67"/>
    </location>
</feature>
<gene>
    <name evidence="2" type="ORF">C7474_2172</name>
</gene>